<feature type="compositionally biased region" description="Acidic residues" evidence="1">
    <location>
        <begin position="17"/>
        <end position="31"/>
    </location>
</feature>
<keyword evidence="3" id="KW-1185">Reference proteome</keyword>
<accession>A0A2P5HNS2</accession>
<gene>
    <name evidence="2" type="ORF">DHEL01_v209715</name>
</gene>
<sequence>MPRTGSAPSAHSPNYQDSEEDFDLFGDDDADPTSADFRQQLQDRADQARRAKLASLPPLHSQRTCAQNRTAYILNPAQRLQPTILAKIFSVQECETVLNSVVGYVQRQGGLQTDRHEKFATTDVPVSELTEQFEDDDSALGKNPVGDVIQEWVAQRILTRMASAAGFRPQDLGLKDLFVVCYAAAGTDEGPANIAARKRADVPVYPIPSKQASLSLHSDGCLLSFSLLLNHHDAFEGGGTFFKGSGETFCVEQGGLLMHDAGLEHAGARITGGQRIILVGFVETVDVLKTKQCWEKQSVGQRQDRRILNEEAA</sequence>
<dbReference type="InParanoid" id="A0A2P5HNS2"/>
<evidence type="ECO:0008006" key="4">
    <source>
        <dbReference type="Google" id="ProtNLM"/>
    </source>
</evidence>
<name>A0A2P5HNS2_DIAHE</name>
<dbReference type="Proteomes" id="UP000094444">
    <property type="component" value="Unassembled WGS sequence"/>
</dbReference>
<reference evidence="2" key="1">
    <citation type="submission" date="2017-09" db="EMBL/GenBank/DDBJ databases">
        <title>Polyketide synthases of a Diaporthe helianthi virulent isolate.</title>
        <authorList>
            <person name="Baroncelli R."/>
        </authorList>
    </citation>
    <scope>NUCLEOTIDE SEQUENCE [LARGE SCALE GENOMIC DNA]</scope>
    <source>
        <strain evidence="2">7/96</strain>
    </source>
</reference>
<organism evidence="2 3">
    <name type="scientific">Diaporthe helianthi</name>
    <dbReference type="NCBI Taxonomy" id="158607"/>
    <lineage>
        <taxon>Eukaryota</taxon>
        <taxon>Fungi</taxon>
        <taxon>Dikarya</taxon>
        <taxon>Ascomycota</taxon>
        <taxon>Pezizomycotina</taxon>
        <taxon>Sordariomycetes</taxon>
        <taxon>Sordariomycetidae</taxon>
        <taxon>Diaporthales</taxon>
        <taxon>Diaporthaceae</taxon>
        <taxon>Diaporthe</taxon>
    </lineage>
</organism>
<dbReference type="STRING" id="158607.A0A2P5HNS2"/>
<dbReference type="EMBL" id="MAVT02001142">
    <property type="protein sequence ID" value="POS71887.1"/>
    <property type="molecule type" value="Genomic_DNA"/>
</dbReference>
<dbReference type="OrthoDB" id="69177at2759"/>
<proteinExistence type="predicted"/>
<protein>
    <recommendedName>
        <fullName evidence="4">Fe2OG dioxygenase domain-containing protein</fullName>
    </recommendedName>
</protein>
<comment type="caution">
    <text evidence="2">The sequence shown here is derived from an EMBL/GenBank/DDBJ whole genome shotgun (WGS) entry which is preliminary data.</text>
</comment>
<dbReference type="AlphaFoldDB" id="A0A2P5HNS2"/>
<evidence type="ECO:0000256" key="1">
    <source>
        <dbReference type="SAM" id="MobiDB-lite"/>
    </source>
</evidence>
<dbReference type="Gene3D" id="2.60.120.620">
    <property type="entry name" value="q2cbj1_9rhob like domain"/>
    <property type="match status" value="1"/>
</dbReference>
<feature type="compositionally biased region" description="Polar residues" evidence="1">
    <location>
        <begin position="1"/>
        <end position="16"/>
    </location>
</feature>
<evidence type="ECO:0000313" key="2">
    <source>
        <dbReference type="EMBL" id="POS71887.1"/>
    </source>
</evidence>
<feature type="region of interest" description="Disordered" evidence="1">
    <location>
        <begin position="1"/>
        <end position="37"/>
    </location>
</feature>
<evidence type="ECO:0000313" key="3">
    <source>
        <dbReference type="Proteomes" id="UP000094444"/>
    </source>
</evidence>